<accession>A0A2W2FBX1</accession>
<organism evidence="1 2">
    <name type="scientific">Micromonospora craterilacus</name>
    <dbReference type="NCBI Taxonomy" id="1655439"/>
    <lineage>
        <taxon>Bacteria</taxon>
        <taxon>Bacillati</taxon>
        <taxon>Actinomycetota</taxon>
        <taxon>Actinomycetes</taxon>
        <taxon>Micromonosporales</taxon>
        <taxon>Micromonosporaceae</taxon>
        <taxon>Micromonospora</taxon>
    </lineage>
</organism>
<protein>
    <submittedName>
        <fullName evidence="1">Uncharacterized protein</fullName>
    </submittedName>
</protein>
<reference evidence="1 2" key="1">
    <citation type="submission" date="2018-01" db="EMBL/GenBank/DDBJ databases">
        <title>Draft genome sequence of Jishengella sp. NA12.</title>
        <authorList>
            <person name="Sahin N."/>
            <person name="Ay H."/>
            <person name="Saygin H."/>
        </authorList>
    </citation>
    <scope>NUCLEOTIDE SEQUENCE [LARGE SCALE GENOMIC DNA]</scope>
    <source>
        <strain evidence="1 2">NA12</strain>
    </source>
</reference>
<comment type="caution">
    <text evidence="1">The sequence shown here is derived from an EMBL/GenBank/DDBJ whole genome shotgun (WGS) entry which is preliminary data.</text>
</comment>
<name>A0A2W2FBX1_9ACTN</name>
<dbReference type="Proteomes" id="UP000248924">
    <property type="component" value="Unassembled WGS sequence"/>
</dbReference>
<gene>
    <name evidence="1" type="ORF">C1I95_24520</name>
</gene>
<evidence type="ECO:0000313" key="2">
    <source>
        <dbReference type="Proteomes" id="UP000248924"/>
    </source>
</evidence>
<dbReference type="AlphaFoldDB" id="A0A2W2FBX1"/>
<keyword evidence="2" id="KW-1185">Reference proteome</keyword>
<dbReference type="EMBL" id="POTY01000190">
    <property type="protein sequence ID" value="PZG13024.1"/>
    <property type="molecule type" value="Genomic_DNA"/>
</dbReference>
<evidence type="ECO:0000313" key="1">
    <source>
        <dbReference type="EMBL" id="PZG13024.1"/>
    </source>
</evidence>
<sequence>MDRDVLRIGFDTEGRAVVIEKYSGFLHGRLYYETFVGHDGDVVEAAHFDTDRPIYLHEYRFVDGLMRSADMVARGGSGRESYAYTDGRISRVGIEHDGRAPCVLTAEHDDRGLVRVIEVMDRRSEVCYERPPTGFDLETACRTIEDAFLTLIPDAVARLVIDGPAACVALSYYRSDALSIEVHGATEDERVALAAIDAQAAWSPADFEASTDVDLDLDDAKSVRLVRQELALLDAGDLDAVAGSEVGRRLLCAVAARLNLRDWSDTLPVADDFVVYPADLELVDLERNLADCLPPDRLARLRERGLL</sequence>
<proteinExistence type="predicted"/>